<protein>
    <submittedName>
        <fullName evidence="1">Uncharacterized protein</fullName>
    </submittedName>
</protein>
<dbReference type="RefSeq" id="WP_143011444.1">
    <property type="nucleotide sequence ID" value="NZ_FNBN01000002.1"/>
</dbReference>
<proteinExistence type="predicted"/>
<dbReference type="EMBL" id="FNBN01000002">
    <property type="protein sequence ID" value="SDF77281.1"/>
    <property type="molecule type" value="Genomic_DNA"/>
</dbReference>
<dbReference type="AlphaFoldDB" id="A0A1G7NTJ0"/>
<sequence length="184" mass="21205">MSMLKSLYVRIKIQKDNLERFLQDKPVEATVDQDWTSWWDSRDMYGKQPLSKIYFYQTGSNREVLATTANEFRIGKEEQMEDGVEEWIFCVVFFSENYEESLAMLTWLRSIAPYMDPDGEGVALIYDFFWGSGVVMAHLEFTGQKVSFRLTKDIAELDPALLAAANNSMETAFDAVSAYYGETD</sequence>
<dbReference type="OrthoDB" id="6910425at2"/>
<dbReference type="STRING" id="104663.SAMN04488121_102932"/>
<organism evidence="1 2">
    <name type="scientific">Chitinophaga filiformis</name>
    <name type="common">Myxococcus filiformis</name>
    <name type="synonym">Flexibacter filiformis</name>
    <dbReference type="NCBI Taxonomy" id="104663"/>
    <lineage>
        <taxon>Bacteria</taxon>
        <taxon>Pseudomonadati</taxon>
        <taxon>Bacteroidota</taxon>
        <taxon>Chitinophagia</taxon>
        <taxon>Chitinophagales</taxon>
        <taxon>Chitinophagaceae</taxon>
        <taxon>Chitinophaga</taxon>
    </lineage>
</organism>
<name>A0A1G7NTJ0_CHIFI</name>
<accession>A0A1G7NTJ0</accession>
<evidence type="ECO:0000313" key="1">
    <source>
        <dbReference type="EMBL" id="SDF77281.1"/>
    </source>
</evidence>
<evidence type="ECO:0000313" key="2">
    <source>
        <dbReference type="Proteomes" id="UP000199045"/>
    </source>
</evidence>
<gene>
    <name evidence="1" type="ORF">SAMN04488121_102932</name>
</gene>
<reference evidence="1 2" key="1">
    <citation type="submission" date="2016-10" db="EMBL/GenBank/DDBJ databases">
        <authorList>
            <person name="de Groot N.N."/>
        </authorList>
    </citation>
    <scope>NUCLEOTIDE SEQUENCE [LARGE SCALE GENOMIC DNA]</scope>
    <source>
        <strain evidence="1 2">DSM 527</strain>
    </source>
</reference>
<dbReference type="Proteomes" id="UP000199045">
    <property type="component" value="Unassembled WGS sequence"/>
</dbReference>